<accession>A0A8S3PSQ2</accession>
<reference evidence="1" key="1">
    <citation type="submission" date="2021-03" db="EMBL/GenBank/DDBJ databases">
        <authorList>
            <person name="Bekaert M."/>
        </authorList>
    </citation>
    <scope>NUCLEOTIDE SEQUENCE</scope>
</reference>
<evidence type="ECO:0000313" key="1">
    <source>
        <dbReference type="EMBL" id="CAG2187087.1"/>
    </source>
</evidence>
<keyword evidence="2" id="KW-1185">Reference proteome</keyword>
<name>A0A8S3PSQ2_MYTED</name>
<dbReference type="AlphaFoldDB" id="A0A8S3PSQ2"/>
<evidence type="ECO:0000313" key="2">
    <source>
        <dbReference type="Proteomes" id="UP000683360"/>
    </source>
</evidence>
<comment type="caution">
    <text evidence="1">The sequence shown here is derived from an EMBL/GenBank/DDBJ whole genome shotgun (WGS) entry which is preliminary data.</text>
</comment>
<organism evidence="1 2">
    <name type="scientific">Mytilus edulis</name>
    <name type="common">Blue mussel</name>
    <dbReference type="NCBI Taxonomy" id="6550"/>
    <lineage>
        <taxon>Eukaryota</taxon>
        <taxon>Metazoa</taxon>
        <taxon>Spiralia</taxon>
        <taxon>Lophotrochozoa</taxon>
        <taxon>Mollusca</taxon>
        <taxon>Bivalvia</taxon>
        <taxon>Autobranchia</taxon>
        <taxon>Pteriomorphia</taxon>
        <taxon>Mytilida</taxon>
        <taxon>Mytiloidea</taxon>
        <taxon>Mytilidae</taxon>
        <taxon>Mytilinae</taxon>
        <taxon>Mytilus</taxon>
    </lineage>
</organism>
<dbReference type="EMBL" id="CAJPWZ010000154">
    <property type="protein sequence ID" value="CAG2187087.1"/>
    <property type="molecule type" value="Genomic_DNA"/>
</dbReference>
<protein>
    <submittedName>
        <fullName evidence="1">Uncharacterized protein</fullName>
    </submittedName>
</protein>
<sequence>MAANMSCVYKCSDCKRFYEDLEVFNGHKCVLEGDPTAMLTQIQNEQLGVGEDIEEDKRRTMFTCDDCSKLLTLRRKYAPEADVQEVLRHGLRFSARKMVDFRSQTKNKMVHKEKKVSHALSGGTTNRKDKYKSKLYKPFYQRFIKLQVPQTMINLRAMNYKTINTEVVNIELEKWRCSLTTMKHETPG</sequence>
<gene>
    <name evidence="1" type="ORF">MEDL_2570</name>
</gene>
<proteinExistence type="predicted"/>
<dbReference type="Proteomes" id="UP000683360">
    <property type="component" value="Unassembled WGS sequence"/>
</dbReference>